<dbReference type="Proteomes" id="UP000528457">
    <property type="component" value="Unassembled WGS sequence"/>
</dbReference>
<evidence type="ECO:0000256" key="1">
    <source>
        <dbReference type="ARBA" id="ARBA00022670"/>
    </source>
</evidence>
<dbReference type="GO" id="GO:0031012">
    <property type="term" value="C:extracellular matrix"/>
    <property type="evidence" value="ECO:0007669"/>
    <property type="project" value="InterPro"/>
</dbReference>
<dbReference type="GO" id="GO:0006508">
    <property type="term" value="P:proteolysis"/>
    <property type="evidence" value="ECO:0007669"/>
    <property type="project" value="UniProtKB-KW"/>
</dbReference>
<feature type="domain" description="Peptidase metallopeptidase" evidence="7">
    <location>
        <begin position="26"/>
        <end position="199"/>
    </location>
</feature>
<keyword evidence="6" id="KW-0732">Signal</keyword>
<dbReference type="InterPro" id="IPR024079">
    <property type="entry name" value="MetalloPept_cat_dom_sf"/>
</dbReference>
<dbReference type="EMBL" id="JACHHT010000002">
    <property type="protein sequence ID" value="MBB6522995.1"/>
    <property type="molecule type" value="Genomic_DNA"/>
</dbReference>
<dbReference type="Pfam" id="PF00413">
    <property type="entry name" value="Peptidase_M10"/>
    <property type="match status" value="1"/>
</dbReference>
<keyword evidence="3" id="KW-0378">Hydrolase</keyword>
<evidence type="ECO:0000256" key="5">
    <source>
        <dbReference type="ARBA" id="ARBA00023049"/>
    </source>
</evidence>
<dbReference type="SUPFAM" id="SSF55486">
    <property type="entry name" value="Metalloproteases ('zincins'), catalytic domain"/>
    <property type="match status" value="1"/>
</dbReference>
<dbReference type="GO" id="GO:0004222">
    <property type="term" value="F:metalloendopeptidase activity"/>
    <property type="evidence" value="ECO:0007669"/>
    <property type="project" value="InterPro"/>
</dbReference>
<sequence>MLKRCLLPLTIGCLALSTPSFAFKLIGPKWEDGNVSFDTSFPGNNNPNGFNWGTAMREAANKWGNQVDGLNLSYSTNGGHPCAGYVAAFPEDNQNASGFYTDSCGEAFGTDVIAVTLSRSIGSRYSESDIVFNSNESWSVYDGGTRSTLDFRRVAVHEFGHLIGLDHEETNAAIMAPFIGSIFDPTSDDLTGARTIYSQATGGGGNTPAIRASLEEPSASQAANGVTNIRGWAVGLNTIQRIALYIDGSYVSDIPYGGERADVGQTFSNYPNASKSGFSMIYNWGNLSTGQHTMEIRAFDSSGGVESQSTNFTVHAFDNAFISDPNRVEILSSATVTDPRTITLDQVRADGKTYKVVLRWNTATQKWDVAEIN</sequence>
<dbReference type="RefSeq" id="WP_166843193.1">
    <property type="nucleotide sequence ID" value="NZ_JAAONY010000002.1"/>
</dbReference>
<gene>
    <name evidence="8" type="ORF">HNR48_003280</name>
</gene>
<keyword evidence="5" id="KW-0482">Metalloprotease</keyword>
<evidence type="ECO:0000256" key="3">
    <source>
        <dbReference type="ARBA" id="ARBA00022801"/>
    </source>
</evidence>
<dbReference type="GO" id="GO:0030198">
    <property type="term" value="P:extracellular matrix organization"/>
    <property type="evidence" value="ECO:0007669"/>
    <property type="project" value="TreeGrafter"/>
</dbReference>
<dbReference type="PANTHER" id="PTHR10201">
    <property type="entry name" value="MATRIX METALLOPROTEINASE"/>
    <property type="match status" value="1"/>
</dbReference>
<keyword evidence="4" id="KW-0862">Zinc</keyword>
<feature type="chain" id="PRO_5030563796" description="Peptidase metallopeptidase domain-containing protein" evidence="6">
    <location>
        <begin position="23"/>
        <end position="373"/>
    </location>
</feature>
<dbReference type="Gene3D" id="2.60.40.10">
    <property type="entry name" value="Immunoglobulins"/>
    <property type="match status" value="1"/>
</dbReference>
<dbReference type="InterPro" id="IPR013783">
    <property type="entry name" value="Ig-like_fold"/>
</dbReference>
<keyword evidence="2" id="KW-0479">Metal-binding</keyword>
<dbReference type="InterPro" id="IPR006026">
    <property type="entry name" value="Peptidase_Metallo"/>
</dbReference>
<keyword evidence="9" id="KW-1185">Reference proteome</keyword>
<feature type="signal peptide" evidence="6">
    <location>
        <begin position="1"/>
        <end position="22"/>
    </location>
</feature>
<evidence type="ECO:0000313" key="9">
    <source>
        <dbReference type="Proteomes" id="UP000528457"/>
    </source>
</evidence>
<comment type="caution">
    <text evidence="8">The sequence shown here is derived from an EMBL/GenBank/DDBJ whole genome shotgun (WGS) entry which is preliminary data.</text>
</comment>
<dbReference type="Gene3D" id="3.40.390.10">
    <property type="entry name" value="Collagenase (Catalytic Domain)"/>
    <property type="match status" value="1"/>
</dbReference>
<dbReference type="SMART" id="SM00235">
    <property type="entry name" value="ZnMc"/>
    <property type="match status" value="1"/>
</dbReference>
<evidence type="ECO:0000313" key="8">
    <source>
        <dbReference type="EMBL" id="MBB6522995.1"/>
    </source>
</evidence>
<organism evidence="8 9">
    <name type="scientific">Pseudoteredinibacter isoporae</name>
    <dbReference type="NCBI Taxonomy" id="570281"/>
    <lineage>
        <taxon>Bacteria</taxon>
        <taxon>Pseudomonadati</taxon>
        <taxon>Pseudomonadota</taxon>
        <taxon>Gammaproteobacteria</taxon>
        <taxon>Cellvibrionales</taxon>
        <taxon>Cellvibrionaceae</taxon>
        <taxon>Pseudoteredinibacter</taxon>
    </lineage>
</organism>
<dbReference type="InParanoid" id="A0A7X0JVF2"/>
<dbReference type="GO" id="GO:0008270">
    <property type="term" value="F:zinc ion binding"/>
    <property type="evidence" value="ECO:0007669"/>
    <property type="project" value="InterPro"/>
</dbReference>
<evidence type="ECO:0000256" key="6">
    <source>
        <dbReference type="SAM" id="SignalP"/>
    </source>
</evidence>
<dbReference type="PANTHER" id="PTHR10201:SF323">
    <property type="entry name" value="MATRIX METALLOPROTEINASE-21"/>
    <property type="match status" value="1"/>
</dbReference>
<proteinExistence type="predicted"/>
<evidence type="ECO:0000256" key="4">
    <source>
        <dbReference type="ARBA" id="ARBA00022833"/>
    </source>
</evidence>
<name>A0A7X0JVF2_9GAMM</name>
<protein>
    <recommendedName>
        <fullName evidence="7">Peptidase metallopeptidase domain-containing protein</fullName>
    </recommendedName>
</protein>
<dbReference type="GO" id="GO:0030574">
    <property type="term" value="P:collagen catabolic process"/>
    <property type="evidence" value="ECO:0007669"/>
    <property type="project" value="TreeGrafter"/>
</dbReference>
<accession>A0A7X0JVF2</accession>
<keyword evidence="1" id="KW-0645">Protease</keyword>
<evidence type="ECO:0000256" key="2">
    <source>
        <dbReference type="ARBA" id="ARBA00022723"/>
    </source>
</evidence>
<dbReference type="InterPro" id="IPR001818">
    <property type="entry name" value="Pept_M10_metallopeptidase"/>
</dbReference>
<evidence type="ECO:0000259" key="7">
    <source>
        <dbReference type="SMART" id="SM00235"/>
    </source>
</evidence>
<dbReference type="AlphaFoldDB" id="A0A7X0JVF2"/>
<reference evidence="8 9" key="1">
    <citation type="submission" date="2020-08" db="EMBL/GenBank/DDBJ databases">
        <title>Genomic Encyclopedia of Type Strains, Phase IV (KMG-IV): sequencing the most valuable type-strain genomes for metagenomic binning, comparative biology and taxonomic classification.</title>
        <authorList>
            <person name="Goeker M."/>
        </authorList>
    </citation>
    <scope>NUCLEOTIDE SEQUENCE [LARGE SCALE GENOMIC DNA]</scope>
    <source>
        <strain evidence="8 9">DSM 22368</strain>
    </source>
</reference>